<dbReference type="Pfam" id="PF04545">
    <property type="entry name" value="Sigma70_r4"/>
    <property type="match status" value="1"/>
</dbReference>
<dbReference type="RefSeq" id="WP_328596872.1">
    <property type="nucleotide sequence ID" value="NZ_VUNI01000007.1"/>
</dbReference>
<comment type="caution">
    <text evidence="9">The sequence shown here is derived from an EMBL/GenBank/DDBJ whole genome shotgun (WGS) entry which is preliminary data.</text>
</comment>
<keyword evidence="6 7" id="KW-0804">Transcription</keyword>
<evidence type="ECO:0000256" key="4">
    <source>
        <dbReference type="ARBA" id="ARBA00023082"/>
    </source>
</evidence>
<dbReference type="NCBIfam" id="NF004471">
    <property type="entry name" value="PRK05803.1"/>
    <property type="match status" value="1"/>
</dbReference>
<evidence type="ECO:0000259" key="8">
    <source>
        <dbReference type="PROSITE" id="PS50943"/>
    </source>
</evidence>
<comment type="similarity">
    <text evidence="1 7">Belongs to the sigma-70 factor family.</text>
</comment>
<name>A0A6L5YSA1_9FIRM</name>
<evidence type="ECO:0000313" key="9">
    <source>
        <dbReference type="EMBL" id="MST74571.1"/>
    </source>
</evidence>
<dbReference type="PANTHER" id="PTHR30376:SF3">
    <property type="entry name" value="RNA POLYMERASE SIGMA FACTOR RPOH"/>
    <property type="match status" value="1"/>
</dbReference>
<evidence type="ECO:0000313" key="10">
    <source>
        <dbReference type="Proteomes" id="UP000474024"/>
    </source>
</evidence>
<dbReference type="InterPro" id="IPR036388">
    <property type="entry name" value="WH-like_DNA-bd_sf"/>
</dbReference>
<dbReference type="InterPro" id="IPR000943">
    <property type="entry name" value="RNA_pol_sigma70"/>
</dbReference>
<evidence type="ECO:0000256" key="6">
    <source>
        <dbReference type="ARBA" id="ARBA00023163"/>
    </source>
</evidence>
<dbReference type="PROSITE" id="PS00715">
    <property type="entry name" value="SIGMA70_1"/>
    <property type="match status" value="1"/>
</dbReference>
<dbReference type="CDD" id="cd06171">
    <property type="entry name" value="Sigma70_r4"/>
    <property type="match status" value="1"/>
</dbReference>
<dbReference type="PANTHER" id="PTHR30376">
    <property type="entry name" value="SIGMA FACTOR RPOH HEAT SHOCK RELATED"/>
    <property type="match status" value="1"/>
</dbReference>
<reference evidence="9 10" key="1">
    <citation type="submission" date="2019-08" db="EMBL/GenBank/DDBJ databases">
        <title>In-depth cultivation of the pig gut microbiome towards novel bacterial diversity and tailored functional studies.</title>
        <authorList>
            <person name="Wylensek D."/>
            <person name="Hitch T.C.A."/>
            <person name="Clavel T."/>
        </authorList>
    </citation>
    <scope>NUCLEOTIDE SEQUENCE [LARGE SCALE GENOMIC DNA]</scope>
    <source>
        <strain evidence="9 10">MUC/MUC-530-WT-4D</strain>
    </source>
</reference>
<dbReference type="GO" id="GO:0003677">
    <property type="term" value="F:DNA binding"/>
    <property type="evidence" value="ECO:0007669"/>
    <property type="project" value="UniProtKB-KW"/>
</dbReference>
<evidence type="ECO:0000256" key="1">
    <source>
        <dbReference type="ARBA" id="ARBA00007788"/>
    </source>
</evidence>
<evidence type="ECO:0000256" key="7">
    <source>
        <dbReference type="RuleBase" id="RU362124"/>
    </source>
</evidence>
<dbReference type="GO" id="GO:0006352">
    <property type="term" value="P:DNA-templated transcription initiation"/>
    <property type="evidence" value="ECO:0007669"/>
    <property type="project" value="InterPro"/>
</dbReference>
<dbReference type="GO" id="GO:0016987">
    <property type="term" value="F:sigma factor activity"/>
    <property type="evidence" value="ECO:0007669"/>
    <property type="project" value="UniProtKB-KW"/>
</dbReference>
<dbReference type="PRINTS" id="PR00046">
    <property type="entry name" value="SIGMA70FCT"/>
</dbReference>
<dbReference type="InterPro" id="IPR014284">
    <property type="entry name" value="RNA_pol_sigma-70_dom"/>
</dbReference>
<organism evidence="9 10">
    <name type="scientific">Roseburia porci</name>
    <dbReference type="NCBI Taxonomy" id="2605790"/>
    <lineage>
        <taxon>Bacteria</taxon>
        <taxon>Bacillati</taxon>
        <taxon>Bacillota</taxon>
        <taxon>Clostridia</taxon>
        <taxon>Lachnospirales</taxon>
        <taxon>Lachnospiraceae</taxon>
        <taxon>Roseburia</taxon>
    </lineage>
</organism>
<keyword evidence="4 7" id="KW-0731">Sigma factor</keyword>
<dbReference type="PROSITE" id="PS00716">
    <property type="entry name" value="SIGMA70_2"/>
    <property type="match status" value="1"/>
</dbReference>
<dbReference type="NCBIfam" id="TIGR02937">
    <property type="entry name" value="sigma70-ECF"/>
    <property type="match status" value="1"/>
</dbReference>
<dbReference type="Proteomes" id="UP000474024">
    <property type="component" value="Unassembled WGS sequence"/>
</dbReference>
<accession>A0A6L5YSA1</accession>
<dbReference type="InterPro" id="IPR001387">
    <property type="entry name" value="Cro/C1-type_HTH"/>
</dbReference>
<dbReference type="SUPFAM" id="SSF88659">
    <property type="entry name" value="Sigma3 and sigma4 domains of RNA polymerase sigma factors"/>
    <property type="match status" value="1"/>
</dbReference>
<dbReference type="Gene3D" id="1.10.10.10">
    <property type="entry name" value="Winged helix-like DNA-binding domain superfamily/Winged helix DNA-binding domain"/>
    <property type="match status" value="1"/>
</dbReference>
<dbReference type="InterPro" id="IPR013324">
    <property type="entry name" value="RNA_pol_sigma_r3/r4-like"/>
</dbReference>
<gene>
    <name evidence="9" type="ORF">FYJ75_05890</name>
</gene>
<sequence length="207" mass="24078">MKTFLAPLSQAEEKEYLAQLKNGNVQAKEELILHNMRLVAHVAKKYLNSDEEQEDLISIGTIGLMKAVSTFDRDYGSRFATYAARCIENEMLMYFRSRKRTKNEVSLYEPIGTDKEGNQIHLLDVVENEQRDIVEDVENRQLIEKIHKGMKKALTPREYMIICRRFGLYGQKEATQREIAKEIGISRSYVSRIEKRALNKMKKVISE</sequence>
<dbReference type="InterPro" id="IPR013325">
    <property type="entry name" value="RNA_pol_sigma_r2"/>
</dbReference>
<dbReference type="Pfam" id="PF04542">
    <property type="entry name" value="Sigma70_r2"/>
    <property type="match status" value="1"/>
</dbReference>
<feature type="domain" description="HTH cro/C1-type" evidence="8">
    <location>
        <begin position="175"/>
        <end position="195"/>
    </location>
</feature>
<keyword evidence="5 7" id="KW-0238">DNA-binding</keyword>
<dbReference type="EMBL" id="VUNI01000007">
    <property type="protein sequence ID" value="MST74571.1"/>
    <property type="molecule type" value="Genomic_DNA"/>
</dbReference>
<dbReference type="PIRSF" id="PIRSF000770">
    <property type="entry name" value="RNA_pol_sigma-SigE/K"/>
    <property type="match status" value="1"/>
</dbReference>
<proteinExistence type="inferred from homology"/>
<dbReference type="SUPFAM" id="SSF88946">
    <property type="entry name" value="Sigma2 domain of RNA polymerase sigma factors"/>
    <property type="match status" value="1"/>
</dbReference>
<evidence type="ECO:0000256" key="3">
    <source>
        <dbReference type="ARBA" id="ARBA00023015"/>
    </source>
</evidence>
<evidence type="ECO:0000256" key="5">
    <source>
        <dbReference type="ARBA" id="ARBA00023125"/>
    </source>
</evidence>
<dbReference type="InterPro" id="IPR007630">
    <property type="entry name" value="RNA_pol_sigma70_r4"/>
</dbReference>
<keyword evidence="3 7" id="KW-0805">Transcription regulation</keyword>
<keyword evidence="2" id="KW-0749">Sporulation</keyword>
<dbReference type="InterPro" id="IPR050813">
    <property type="entry name" value="Sigma-70_Factor"/>
</dbReference>
<keyword evidence="10" id="KW-1185">Reference proteome</keyword>
<dbReference type="GO" id="GO:0030435">
    <property type="term" value="P:sporulation resulting in formation of a cellular spore"/>
    <property type="evidence" value="ECO:0007669"/>
    <property type="project" value="UniProtKB-KW"/>
</dbReference>
<dbReference type="AlphaFoldDB" id="A0A6L5YSA1"/>
<protein>
    <recommendedName>
        <fullName evidence="7">RNA polymerase sigma factor</fullName>
    </recommendedName>
</protein>
<comment type="function">
    <text evidence="7">Sigma factors are initiation factors that promote the attachment of RNA polymerase to specific initiation sites and are then released.</text>
</comment>
<dbReference type="Gene3D" id="1.20.120.1810">
    <property type="match status" value="1"/>
</dbReference>
<evidence type="ECO:0000256" key="2">
    <source>
        <dbReference type="ARBA" id="ARBA00022969"/>
    </source>
</evidence>
<dbReference type="InterPro" id="IPR007627">
    <property type="entry name" value="RNA_pol_sigma70_r2"/>
</dbReference>
<dbReference type="PROSITE" id="PS50943">
    <property type="entry name" value="HTH_CROC1"/>
    <property type="match status" value="1"/>
</dbReference>